<keyword evidence="1" id="KW-0285">Flavoprotein</keyword>
<dbReference type="Pfam" id="PF03450">
    <property type="entry name" value="CO_deh_flav_C"/>
    <property type="match status" value="1"/>
</dbReference>
<dbReference type="SUPFAM" id="SSF55447">
    <property type="entry name" value="CO dehydrogenase flavoprotein C-terminal domain-like"/>
    <property type="match status" value="1"/>
</dbReference>
<dbReference type="InterPro" id="IPR051312">
    <property type="entry name" value="Diverse_Substr_Oxidored"/>
</dbReference>
<evidence type="ECO:0000313" key="5">
    <source>
        <dbReference type="EMBL" id="SHJ03905.1"/>
    </source>
</evidence>
<dbReference type="InterPro" id="IPR002346">
    <property type="entry name" value="Mopterin_DH_FAD-bd"/>
</dbReference>
<feature type="domain" description="FAD-binding PCMH-type" evidence="4">
    <location>
        <begin position="1"/>
        <end position="178"/>
    </location>
</feature>
<dbReference type="InterPro" id="IPR005107">
    <property type="entry name" value="CO_DH_flav_C"/>
</dbReference>
<accession>A0A1M6G1P5</accession>
<protein>
    <submittedName>
        <fullName evidence="5">Carbon-monoxide dehydrogenase medium subunit</fullName>
    </submittedName>
</protein>
<dbReference type="PROSITE" id="PS51387">
    <property type="entry name" value="FAD_PCMH"/>
    <property type="match status" value="1"/>
</dbReference>
<organism evidence="5 6">
    <name type="scientific">Dethiosulfatibacter aminovorans DSM 17477</name>
    <dbReference type="NCBI Taxonomy" id="1121476"/>
    <lineage>
        <taxon>Bacteria</taxon>
        <taxon>Bacillati</taxon>
        <taxon>Bacillota</taxon>
        <taxon>Tissierellia</taxon>
        <taxon>Dethiosulfatibacter</taxon>
    </lineage>
</organism>
<keyword evidence="3" id="KW-0560">Oxidoreductase</keyword>
<dbReference type="Proteomes" id="UP000184052">
    <property type="component" value="Unassembled WGS sequence"/>
</dbReference>
<dbReference type="InterPro" id="IPR036318">
    <property type="entry name" value="FAD-bd_PCMH-like_sf"/>
</dbReference>
<dbReference type="InterPro" id="IPR016169">
    <property type="entry name" value="FAD-bd_PCMH_sub2"/>
</dbReference>
<dbReference type="RefSeq" id="WP_073049081.1">
    <property type="nucleotide sequence ID" value="NZ_FQZL01000009.1"/>
</dbReference>
<dbReference type="OrthoDB" id="9774454at2"/>
<dbReference type="GO" id="GO:0071949">
    <property type="term" value="F:FAD binding"/>
    <property type="evidence" value="ECO:0007669"/>
    <property type="project" value="InterPro"/>
</dbReference>
<evidence type="ECO:0000256" key="1">
    <source>
        <dbReference type="ARBA" id="ARBA00022630"/>
    </source>
</evidence>
<evidence type="ECO:0000256" key="2">
    <source>
        <dbReference type="ARBA" id="ARBA00022827"/>
    </source>
</evidence>
<proteinExistence type="predicted"/>
<dbReference type="InterPro" id="IPR016166">
    <property type="entry name" value="FAD-bd_PCMH"/>
</dbReference>
<evidence type="ECO:0000313" key="6">
    <source>
        <dbReference type="Proteomes" id="UP000184052"/>
    </source>
</evidence>
<evidence type="ECO:0000256" key="3">
    <source>
        <dbReference type="ARBA" id="ARBA00023002"/>
    </source>
</evidence>
<reference evidence="5 6" key="1">
    <citation type="submission" date="2016-11" db="EMBL/GenBank/DDBJ databases">
        <authorList>
            <person name="Jaros S."/>
            <person name="Januszkiewicz K."/>
            <person name="Wedrychowicz H."/>
        </authorList>
    </citation>
    <scope>NUCLEOTIDE SEQUENCE [LARGE SCALE GENOMIC DNA]</scope>
    <source>
        <strain evidence="5 6">DSM 17477</strain>
    </source>
</reference>
<keyword evidence="6" id="KW-1185">Reference proteome</keyword>
<dbReference type="Gene3D" id="3.30.465.10">
    <property type="match status" value="1"/>
</dbReference>
<dbReference type="SUPFAM" id="SSF56176">
    <property type="entry name" value="FAD-binding/transporter-associated domain-like"/>
    <property type="match status" value="1"/>
</dbReference>
<dbReference type="Pfam" id="PF00941">
    <property type="entry name" value="FAD_binding_5"/>
    <property type="match status" value="1"/>
</dbReference>
<evidence type="ECO:0000259" key="4">
    <source>
        <dbReference type="PROSITE" id="PS51387"/>
    </source>
</evidence>
<name>A0A1M6G1P5_9FIRM</name>
<dbReference type="AlphaFoldDB" id="A0A1M6G1P5"/>
<sequence>MTENNFYSPKNIEELVKVLEVKKKSENMFFVAGATDFAVAMNNNKMFDYVSIDLTKVKEMRSIEKNGNVIEIGACVTMDELDKSDIVRKNILGLSQAAGSVGSTQIRNRATVGGNAANAAQCADTLSALFAYGATAVMVNSKGEFREVRLEDLIVGFGKTFIEDDEALVKFKVEVKENEYSAFSKVGSRKTVTISKINNCLRIVMDGNKIVECKSYFGSVAAKPIESKMTEEAVVGKEFNDELLKELMEIGSKQIDEAIPTRSSRHYKRVAVKGIINDVYDEIKNTMEVKQ</sequence>
<dbReference type="Gene3D" id="3.30.390.50">
    <property type="entry name" value="CO dehydrogenase flavoprotein, C-terminal domain"/>
    <property type="match status" value="1"/>
</dbReference>
<gene>
    <name evidence="5" type="ORF">SAMN02745751_01626</name>
</gene>
<dbReference type="STRING" id="1121476.SAMN02745751_01626"/>
<dbReference type="PANTHER" id="PTHR42659">
    <property type="entry name" value="XANTHINE DEHYDROGENASE SUBUNIT C-RELATED"/>
    <property type="match status" value="1"/>
</dbReference>
<keyword evidence="2" id="KW-0274">FAD</keyword>
<dbReference type="SMART" id="SM01092">
    <property type="entry name" value="CO_deh_flav_C"/>
    <property type="match status" value="1"/>
</dbReference>
<dbReference type="PANTHER" id="PTHR42659:SF2">
    <property type="entry name" value="XANTHINE DEHYDROGENASE SUBUNIT C-RELATED"/>
    <property type="match status" value="1"/>
</dbReference>
<dbReference type="InterPro" id="IPR036683">
    <property type="entry name" value="CO_DH_flav_C_dom_sf"/>
</dbReference>
<dbReference type="GO" id="GO:0016491">
    <property type="term" value="F:oxidoreductase activity"/>
    <property type="evidence" value="ECO:0007669"/>
    <property type="project" value="UniProtKB-KW"/>
</dbReference>
<dbReference type="EMBL" id="FQZL01000009">
    <property type="protein sequence ID" value="SHJ03905.1"/>
    <property type="molecule type" value="Genomic_DNA"/>
</dbReference>